<keyword evidence="1" id="KW-0472">Membrane</keyword>
<dbReference type="RefSeq" id="WP_121093163.1">
    <property type="nucleotide sequence ID" value="NZ_UIHC01000004.1"/>
</dbReference>
<protein>
    <recommendedName>
        <fullName evidence="4">VanZ-like domain-containing protein</fullName>
    </recommendedName>
</protein>
<keyword evidence="1" id="KW-0812">Transmembrane</keyword>
<name>A0A3B0M504_9RHOB</name>
<sequence length="132" mass="14207">MNFSHSRNKWVGFAASVLLAGLVTALLLMPVSGGKPWPVPHVDKAIHAGLFFAVALPAMLVAVPRLHWALWALVVGYSGVTEIMQPWFGRGADPMDLAANATGAALALGVARWRFRSKAAKVEQNQRAKAEH</sequence>
<feature type="transmembrane region" description="Helical" evidence="1">
    <location>
        <begin position="44"/>
        <end position="63"/>
    </location>
</feature>
<keyword evidence="1" id="KW-1133">Transmembrane helix</keyword>
<accession>A0A3B0M504</accession>
<evidence type="ECO:0000313" key="3">
    <source>
        <dbReference type="Proteomes" id="UP000272908"/>
    </source>
</evidence>
<evidence type="ECO:0008006" key="4">
    <source>
        <dbReference type="Google" id="ProtNLM"/>
    </source>
</evidence>
<gene>
    <name evidence="2" type="ORF">ROE7235_00582</name>
</gene>
<evidence type="ECO:0000256" key="1">
    <source>
        <dbReference type="SAM" id="Phobius"/>
    </source>
</evidence>
<proteinExistence type="predicted"/>
<dbReference type="PANTHER" id="PTHR28008">
    <property type="entry name" value="DOMAIN PROTEIN, PUTATIVE (AFU_ORTHOLOGUE AFUA_3G10980)-RELATED"/>
    <property type="match status" value="1"/>
</dbReference>
<dbReference type="Proteomes" id="UP000272908">
    <property type="component" value="Unassembled WGS sequence"/>
</dbReference>
<dbReference type="PANTHER" id="PTHR28008:SF1">
    <property type="entry name" value="DOMAIN PROTEIN, PUTATIVE (AFU_ORTHOLOGUE AFUA_3G10980)-RELATED"/>
    <property type="match status" value="1"/>
</dbReference>
<reference evidence="3" key="1">
    <citation type="submission" date="2018-08" db="EMBL/GenBank/DDBJ databases">
        <authorList>
            <person name="Rodrigo-Torres L."/>
            <person name="Arahal R. D."/>
            <person name="Lucena T."/>
        </authorList>
    </citation>
    <scope>NUCLEOTIDE SEQUENCE [LARGE SCALE GENOMIC DNA]</scope>
    <source>
        <strain evidence="3">CECT 7235</strain>
    </source>
</reference>
<dbReference type="EMBL" id="UIHC01000004">
    <property type="protein sequence ID" value="SUZ30853.1"/>
    <property type="molecule type" value="Genomic_DNA"/>
</dbReference>
<organism evidence="2 3">
    <name type="scientific">Roseinatronobacter ekhonensis</name>
    <dbReference type="NCBI Taxonomy" id="254356"/>
    <lineage>
        <taxon>Bacteria</taxon>
        <taxon>Pseudomonadati</taxon>
        <taxon>Pseudomonadota</taxon>
        <taxon>Alphaproteobacteria</taxon>
        <taxon>Rhodobacterales</taxon>
        <taxon>Paracoccaceae</taxon>
        <taxon>Roseinatronobacter</taxon>
    </lineage>
</organism>
<keyword evidence="3" id="KW-1185">Reference proteome</keyword>
<dbReference type="AlphaFoldDB" id="A0A3B0M504"/>
<evidence type="ECO:0000313" key="2">
    <source>
        <dbReference type="EMBL" id="SUZ30853.1"/>
    </source>
</evidence>